<proteinExistence type="predicted"/>
<organism evidence="2 3">
    <name type="scientific">Pleurodeles waltl</name>
    <name type="common">Iberian ribbed newt</name>
    <dbReference type="NCBI Taxonomy" id="8319"/>
    <lineage>
        <taxon>Eukaryota</taxon>
        <taxon>Metazoa</taxon>
        <taxon>Chordata</taxon>
        <taxon>Craniata</taxon>
        <taxon>Vertebrata</taxon>
        <taxon>Euteleostomi</taxon>
        <taxon>Amphibia</taxon>
        <taxon>Batrachia</taxon>
        <taxon>Caudata</taxon>
        <taxon>Salamandroidea</taxon>
        <taxon>Salamandridae</taxon>
        <taxon>Pleurodelinae</taxon>
        <taxon>Pleurodeles</taxon>
    </lineage>
</organism>
<reference evidence="2" key="1">
    <citation type="journal article" date="2022" name="bioRxiv">
        <title>Sequencing and chromosome-scale assembly of the giantPleurodeles waltlgenome.</title>
        <authorList>
            <person name="Brown T."/>
            <person name="Elewa A."/>
            <person name="Iarovenko S."/>
            <person name="Subramanian E."/>
            <person name="Araus A.J."/>
            <person name="Petzold A."/>
            <person name="Susuki M."/>
            <person name="Suzuki K.-i.T."/>
            <person name="Hayashi T."/>
            <person name="Toyoda A."/>
            <person name="Oliveira C."/>
            <person name="Osipova E."/>
            <person name="Leigh N.D."/>
            <person name="Simon A."/>
            <person name="Yun M.H."/>
        </authorList>
    </citation>
    <scope>NUCLEOTIDE SEQUENCE</scope>
    <source>
        <strain evidence="2">20211129_DDA</strain>
        <tissue evidence="2">Liver</tissue>
    </source>
</reference>
<dbReference type="Proteomes" id="UP001066276">
    <property type="component" value="Chromosome 7"/>
</dbReference>
<accession>A0AAV7PDM3</accession>
<dbReference type="EMBL" id="JANPWB010000011">
    <property type="protein sequence ID" value="KAJ1125170.1"/>
    <property type="molecule type" value="Genomic_DNA"/>
</dbReference>
<dbReference type="AlphaFoldDB" id="A0AAV7PDM3"/>
<evidence type="ECO:0000313" key="3">
    <source>
        <dbReference type="Proteomes" id="UP001066276"/>
    </source>
</evidence>
<keyword evidence="3" id="KW-1185">Reference proteome</keyword>
<feature type="region of interest" description="Disordered" evidence="1">
    <location>
        <begin position="1"/>
        <end position="24"/>
    </location>
</feature>
<gene>
    <name evidence="2" type="ORF">NDU88_003606</name>
</gene>
<protein>
    <submittedName>
        <fullName evidence="2">Uncharacterized protein</fullName>
    </submittedName>
</protein>
<feature type="non-terminal residue" evidence="2">
    <location>
        <position position="1"/>
    </location>
</feature>
<name>A0AAV7PDM3_PLEWA</name>
<feature type="non-terminal residue" evidence="2">
    <location>
        <position position="69"/>
    </location>
</feature>
<sequence length="69" mass="7300">GQFAQSEVCPQIGSDRKGRMGSPAGAKRCLRCTLQRSSFNTHTIHVTGSTGVRRCLGVENIAVGKAQPS</sequence>
<comment type="caution">
    <text evidence="2">The sequence shown here is derived from an EMBL/GenBank/DDBJ whole genome shotgun (WGS) entry which is preliminary data.</text>
</comment>
<evidence type="ECO:0000313" key="2">
    <source>
        <dbReference type="EMBL" id="KAJ1125170.1"/>
    </source>
</evidence>
<evidence type="ECO:0000256" key="1">
    <source>
        <dbReference type="SAM" id="MobiDB-lite"/>
    </source>
</evidence>